<dbReference type="EMBL" id="KY710691">
    <property type="protein sequence ID" value="AXY99420.1"/>
    <property type="molecule type" value="Genomic_DNA"/>
</dbReference>
<dbReference type="GO" id="GO:0016757">
    <property type="term" value="F:glycosyltransferase activity"/>
    <property type="evidence" value="ECO:0007669"/>
    <property type="project" value="UniProtKB-KW"/>
</dbReference>
<proteinExistence type="inferred from homology"/>
<name>A0A385JM55_PROMI</name>
<accession>A0A385JM55</accession>
<dbReference type="SUPFAM" id="SSF53448">
    <property type="entry name" value="Nucleotide-diphospho-sugar transferases"/>
    <property type="match status" value="1"/>
</dbReference>
<evidence type="ECO:0000256" key="3">
    <source>
        <dbReference type="ARBA" id="ARBA00022679"/>
    </source>
</evidence>
<dbReference type="PANTHER" id="PTHR43685">
    <property type="entry name" value="GLYCOSYLTRANSFERASE"/>
    <property type="match status" value="1"/>
</dbReference>
<dbReference type="InterPro" id="IPR001173">
    <property type="entry name" value="Glyco_trans_2-like"/>
</dbReference>
<dbReference type="Pfam" id="PF00535">
    <property type="entry name" value="Glycos_transf_2"/>
    <property type="match status" value="1"/>
</dbReference>
<keyword evidence="2" id="KW-0328">Glycosyltransferase</keyword>
<evidence type="ECO:0000313" key="5">
    <source>
        <dbReference type="EMBL" id="AXY99420.1"/>
    </source>
</evidence>
<dbReference type="InterPro" id="IPR029044">
    <property type="entry name" value="Nucleotide-diphossugar_trans"/>
</dbReference>
<sequence>MIARFSVLITTYKNDSPAYLDEAIKSIYFKQIIKPDEIILIADGPLNKELINIIEINKKNIPALKFFNLDENKGLAYALNYGIKKCSNELIFRMDSDDISLPLRFKKQLSFMQSNPDIDICGSYVNLIDPVTKVYLSTRKVPIHQNEIYRYAKKRSPMNHPSVVFRKSSITKNGNYPLFKKAQDYALWSKLLIVENIKFQNIPEVLVHMRGGNSLLTRRGLKHLSSEIKVILFQKKNWFFKYF</sequence>
<keyword evidence="3" id="KW-0808">Transferase</keyword>
<dbReference type="InterPro" id="IPR050834">
    <property type="entry name" value="Glycosyltransf_2"/>
</dbReference>
<dbReference type="PANTHER" id="PTHR43685:SF5">
    <property type="entry name" value="GLYCOSYLTRANSFERASE EPSE-RELATED"/>
    <property type="match status" value="1"/>
</dbReference>
<comment type="similarity">
    <text evidence="1">Belongs to the glycosyltransferase 2 family.</text>
</comment>
<organism evidence="5">
    <name type="scientific">Proteus mirabilis</name>
    <dbReference type="NCBI Taxonomy" id="584"/>
    <lineage>
        <taxon>Bacteria</taxon>
        <taxon>Pseudomonadati</taxon>
        <taxon>Pseudomonadota</taxon>
        <taxon>Gammaproteobacteria</taxon>
        <taxon>Enterobacterales</taxon>
        <taxon>Morganellaceae</taxon>
        <taxon>Proteus</taxon>
    </lineage>
</organism>
<feature type="domain" description="Glycosyltransferase 2-like" evidence="4">
    <location>
        <begin position="6"/>
        <end position="159"/>
    </location>
</feature>
<dbReference type="Gene3D" id="3.90.550.10">
    <property type="entry name" value="Spore Coat Polysaccharide Biosynthesis Protein SpsA, Chain A"/>
    <property type="match status" value="1"/>
</dbReference>
<evidence type="ECO:0000256" key="1">
    <source>
        <dbReference type="ARBA" id="ARBA00006739"/>
    </source>
</evidence>
<evidence type="ECO:0000259" key="4">
    <source>
        <dbReference type="Pfam" id="PF00535"/>
    </source>
</evidence>
<protein>
    <submittedName>
        <fullName evidence="5">Gt4</fullName>
    </submittedName>
</protein>
<dbReference type="AlphaFoldDB" id="A0A385JM55"/>
<evidence type="ECO:0000256" key="2">
    <source>
        <dbReference type="ARBA" id="ARBA00022676"/>
    </source>
</evidence>
<reference evidence="5" key="1">
    <citation type="journal article" date="2017" name="PLoS ONE">
        <title>Genetic diversity of the O antigens of Proteus species and the development of a suspension array for molecular serotyping.</title>
        <authorList>
            <person name="Yu X."/>
            <person name="Torzewska A."/>
            <person name="Zhang X."/>
            <person name="Yin Z."/>
            <person name="Drzewiecka D."/>
            <person name="Cao H."/>
            <person name="Liu B."/>
            <person name="Knirel Y.A."/>
            <person name="Rozalski A."/>
            <person name="Wang L."/>
        </authorList>
    </citation>
    <scope>NUCLEOTIDE SEQUENCE</scope>
    <source>
        <strain evidence="5">PrK 24/57</strain>
    </source>
</reference>